<evidence type="ECO:0000313" key="4">
    <source>
        <dbReference type="Proteomes" id="UP000789901"/>
    </source>
</evidence>
<keyword evidence="4" id="KW-1185">Reference proteome</keyword>
<evidence type="ECO:0000313" key="3">
    <source>
        <dbReference type="EMBL" id="CAG8637520.1"/>
    </source>
</evidence>
<feature type="binding site" evidence="1">
    <location>
        <position position="68"/>
    </location>
    <ligand>
        <name>ATP</name>
        <dbReference type="ChEBI" id="CHEBI:30616"/>
    </ligand>
</feature>
<dbReference type="InterPro" id="IPR011009">
    <property type="entry name" value="Kinase-like_dom_sf"/>
</dbReference>
<dbReference type="Proteomes" id="UP000789901">
    <property type="component" value="Unassembled WGS sequence"/>
</dbReference>
<protein>
    <submittedName>
        <fullName evidence="3">41385_t:CDS:1</fullName>
    </submittedName>
</protein>
<dbReference type="PROSITE" id="PS50011">
    <property type="entry name" value="PROTEIN_KINASE_DOM"/>
    <property type="match status" value="1"/>
</dbReference>
<sequence>MCKGKKHHDEYDVGTLERITNERDQMMLERGDIQVHDYSGFRNFNEVGRGSHSVVYSAEYHGEKIACKKFIRLEDKVLVNELKQHITVNNNENIIKFFGITA</sequence>
<dbReference type="Gene3D" id="3.30.200.20">
    <property type="entry name" value="Phosphorylase Kinase, domain 1"/>
    <property type="match status" value="1"/>
</dbReference>
<dbReference type="InterPro" id="IPR017441">
    <property type="entry name" value="Protein_kinase_ATP_BS"/>
</dbReference>
<keyword evidence="1" id="KW-0547">Nucleotide-binding</keyword>
<feature type="non-terminal residue" evidence="3">
    <location>
        <position position="102"/>
    </location>
</feature>
<keyword evidence="1" id="KW-0067">ATP-binding</keyword>
<evidence type="ECO:0000259" key="2">
    <source>
        <dbReference type="PROSITE" id="PS50011"/>
    </source>
</evidence>
<evidence type="ECO:0000256" key="1">
    <source>
        <dbReference type="PROSITE-ProRule" id="PRU10141"/>
    </source>
</evidence>
<name>A0ABN7UPB4_GIGMA</name>
<dbReference type="EMBL" id="CAJVQB010004498">
    <property type="protein sequence ID" value="CAG8637520.1"/>
    <property type="molecule type" value="Genomic_DNA"/>
</dbReference>
<accession>A0ABN7UPB4</accession>
<dbReference type="PROSITE" id="PS00107">
    <property type="entry name" value="PROTEIN_KINASE_ATP"/>
    <property type="match status" value="1"/>
</dbReference>
<dbReference type="InterPro" id="IPR000719">
    <property type="entry name" value="Prot_kinase_dom"/>
</dbReference>
<comment type="caution">
    <text evidence="3">The sequence shown here is derived from an EMBL/GenBank/DDBJ whole genome shotgun (WGS) entry which is preliminary data.</text>
</comment>
<proteinExistence type="predicted"/>
<organism evidence="3 4">
    <name type="scientific">Gigaspora margarita</name>
    <dbReference type="NCBI Taxonomy" id="4874"/>
    <lineage>
        <taxon>Eukaryota</taxon>
        <taxon>Fungi</taxon>
        <taxon>Fungi incertae sedis</taxon>
        <taxon>Mucoromycota</taxon>
        <taxon>Glomeromycotina</taxon>
        <taxon>Glomeromycetes</taxon>
        <taxon>Diversisporales</taxon>
        <taxon>Gigasporaceae</taxon>
        <taxon>Gigaspora</taxon>
    </lineage>
</organism>
<gene>
    <name evidence="3" type="ORF">GMARGA_LOCUS8665</name>
</gene>
<dbReference type="SUPFAM" id="SSF56112">
    <property type="entry name" value="Protein kinase-like (PK-like)"/>
    <property type="match status" value="1"/>
</dbReference>
<reference evidence="3 4" key="1">
    <citation type="submission" date="2021-06" db="EMBL/GenBank/DDBJ databases">
        <authorList>
            <person name="Kallberg Y."/>
            <person name="Tangrot J."/>
            <person name="Rosling A."/>
        </authorList>
    </citation>
    <scope>NUCLEOTIDE SEQUENCE [LARGE SCALE GENOMIC DNA]</scope>
    <source>
        <strain evidence="3 4">120-4 pot B 10/14</strain>
    </source>
</reference>
<feature type="domain" description="Protein kinase" evidence="2">
    <location>
        <begin position="41"/>
        <end position="102"/>
    </location>
</feature>